<dbReference type="RefSeq" id="WP_113855782.1">
    <property type="nucleotide sequence ID" value="NZ_CP011940.1"/>
</dbReference>
<dbReference type="PANTHER" id="PTHR43525:SF1">
    <property type="entry name" value="PROTEIN MALY"/>
    <property type="match status" value="1"/>
</dbReference>
<dbReference type="InterPro" id="IPR015424">
    <property type="entry name" value="PyrdxlP-dep_Trfase"/>
</dbReference>
<dbReference type="PANTHER" id="PTHR43525">
    <property type="entry name" value="PROTEIN MALY"/>
    <property type="match status" value="1"/>
</dbReference>
<evidence type="ECO:0000256" key="1">
    <source>
        <dbReference type="ARBA" id="ARBA00001933"/>
    </source>
</evidence>
<dbReference type="InterPro" id="IPR004839">
    <property type="entry name" value="Aminotransferase_I/II_large"/>
</dbReference>
<evidence type="ECO:0000256" key="2">
    <source>
        <dbReference type="ARBA" id="ARBA00012224"/>
    </source>
</evidence>
<keyword evidence="4 8" id="KW-0456">Lyase</keyword>
<evidence type="ECO:0000313" key="9">
    <source>
        <dbReference type="Proteomes" id="UP001605989"/>
    </source>
</evidence>
<evidence type="ECO:0000259" key="7">
    <source>
        <dbReference type="Pfam" id="PF00155"/>
    </source>
</evidence>
<gene>
    <name evidence="8" type="ORF">ACGTZG_04385</name>
</gene>
<feature type="domain" description="Aminotransferase class I/classII large" evidence="7">
    <location>
        <begin position="74"/>
        <end position="385"/>
    </location>
</feature>
<dbReference type="Proteomes" id="UP001605989">
    <property type="component" value="Unassembled WGS sequence"/>
</dbReference>
<dbReference type="InterPro" id="IPR015421">
    <property type="entry name" value="PyrdxlP-dep_Trfase_major"/>
</dbReference>
<evidence type="ECO:0000256" key="4">
    <source>
        <dbReference type="ARBA" id="ARBA00023239"/>
    </source>
</evidence>
<dbReference type="Gene3D" id="3.40.640.10">
    <property type="entry name" value="Type I PLP-dependent aspartate aminotransferase-like (Major domain)"/>
    <property type="match status" value="1"/>
</dbReference>
<dbReference type="InterPro" id="IPR015422">
    <property type="entry name" value="PyrdxlP-dep_Trfase_small"/>
</dbReference>
<protein>
    <recommendedName>
        <fullName evidence="2">cysteine-S-conjugate beta-lyase</fullName>
        <ecNumber evidence="2">4.4.1.13</ecNumber>
    </recommendedName>
</protein>
<organism evidence="8 9">
    <name type="scientific">Megasphaera hexanoica</name>
    <dbReference type="NCBI Taxonomy" id="1675036"/>
    <lineage>
        <taxon>Bacteria</taxon>
        <taxon>Bacillati</taxon>
        <taxon>Bacillota</taxon>
        <taxon>Negativicutes</taxon>
        <taxon>Veillonellales</taxon>
        <taxon>Veillonellaceae</taxon>
        <taxon>Megasphaera</taxon>
    </lineage>
</organism>
<dbReference type="InterPro" id="IPR051798">
    <property type="entry name" value="Class-II_PLP-Dep_Aminotrans"/>
</dbReference>
<dbReference type="CDD" id="cd00609">
    <property type="entry name" value="AAT_like"/>
    <property type="match status" value="1"/>
</dbReference>
<keyword evidence="9" id="KW-1185">Reference proteome</keyword>
<dbReference type="NCBIfam" id="TIGR04350">
    <property type="entry name" value="C_S_lyase_PatB"/>
    <property type="match status" value="1"/>
</dbReference>
<sequence length="397" mass="45957">MSKLNLDVMHDRRGTECVKWDFMNFVDSRVPKDAQPLWLSDMEFPIATNIQDALIHRIQQGFIGHSMPSNQYFEAVQGWYQRRFNWNIEKESIFYSPGTLPALGFAIRAFTKKGDGIIIQEPVFYPFAELIEGNDRKIINNQLINQNEQYSMNFDDLAEKVKNLHNTMMILCSPHNPVGRVWTTEEIRKVANLCRENNVLLFSDELHCDATRKNVIHHPTMTVTDYQNVITAVAPGKTFNVGGIPISQIIIRNEQLRKLWYHETRLKHYISFAPPLDIVLCETAYQTCETWVDEVMEYIEGNFDFLVQYLQEHLPLTKYKKPEGTFLAWIHLGAYGDSEKLFELMIKKHKVLIENGRVFGHGGTGYFRMTVACPRAFLKEGLDKIVAAVNDLQEMTN</sequence>
<accession>A0ABW7DM23</accession>
<keyword evidence="3" id="KW-0663">Pyridoxal phosphate</keyword>
<dbReference type="InterPro" id="IPR027619">
    <property type="entry name" value="C-S_lyase_PatB-like"/>
</dbReference>
<reference evidence="8 9" key="1">
    <citation type="submission" date="2024-10" db="EMBL/GenBank/DDBJ databases">
        <authorList>
            <person name="Sang B.-I."/>
            <person name="Prabhaharan D."/>
        </authorList>
    </citation>
    <scope>NUCLEOTIDE SEQUENCE [LARGE SCALE GENOMIC DNA]</scope>
    <source>
        <strain evidence="8 9">MH</strain>
    </source>
</reference>
<dbReference type="SUPFAM" id="SSF53383">
    <property type="entry name" value="PLP-dependent transferases"/>
    <property type="match status" value="1"/>
</dbReference>
<dbReference type="Pfam" id="PF00155">
    <property type="entry name" value="Aminotran_1_2"/>
    <property type="match status" value="1"/>
</dbReference>
<comment type="cofactor">
    <cofactor evidence="1">
        <name>pyridoxal 5'-phosphate</name>
        <dbReference type="ChEBI" id="CHEBI:597326"/>
    </cofactor>
</comment>
<evidence type="ECO:0000256" key="5">
    <source>
        <dbReference type="ARBA" id="ARBA00037974"/>
    </source>
</evidence>
<comment type="caution">
    <text evidence="8">The sequence shown here is derived from an EMBL/GenBank/DDBJ whole genome shotgun (WGS) entry which is preliminary data.</text>
</comment>
<keyword evidence="6" id="KW-0175">Coiled coil</keyword>
<evidence type="ECO:0000313" key="8">
    <source>
        <dbReference type="EMBL" id="MFG6272420.1"/>
    </source>
</evidence>
<name>A0ABW7DM23_9FIRM</name>
<dbReference type="EC" id="4.4.1.13" evidence="2"/>
<feature type="coiled-coil region" evidence="6">
    <location>
        <begin position="140"/>
        <end position="167"/>
    </location>
</feature>
<evidence type="ECO:0000256" key="6">
    <source>
        <dbReference type="SAM" id="Coils"/>
    </source>
</evidence>
<dbReference type="GO" id="GO:0047804">
    <property type="term" value="F:cysteine-S-conjugate beta-lyase activity"/>
    <property type="evidence" value="ECO:0007669"/>
    <property type="project" value="UniProtKB-EC"/>
</dbReference>
<proteinExistence type="inferred from homology"/>
<dbReference type="Gene3D" id="3.90.1150.10">
    <property type="entry name" value="Aspartate Aminotransferase, domain 1"/>
    <property type="match status" value="1"/>
</dbReference>
<evidence type="ECO:0000256" key="3">
    <source>
        <dbReference type="ARBA" id="ARBA00022898"/>
    </source>
</evidence>
<comment type="similarity">
    <text evidence="5">Belongs to the class-II pyridoxal-phosphate-dependent aminotransferase family. MalY/PatB cystathionine beta-lyase subfamily.</text>
</comment>
<dbReference type="EMBL" id="JBIEKR010000003">
    <property type="protein sequence ID" value="MFG6272420.1"/>
    <property type="molecule type" value="Genomic_DNA"/>
</dbReference>